<dbReference type="PROSITE" id="PS50297">
    <property type="entry name" value="ANK_REP_REGION"/>
    <property type="match status" value="1"/>
</dbReference>
<accession>A0A9Q9AKF6</accession>
<dbReference type="InterPro" id="IPR036770">
    <property type="entry name" value="Ankyrin_rpt-contain_sf"/>
</dbReference>
<evidence type="ECO:0000313" key="2">
    <source>
        <dbReference type="EMBL" id="USW50959.1"/>
    </source>
</evidence>
<feature type="repeat" description="ANK" evidence="1">
    <location>
        <begin position="111"/>
        <end position="143"/>
    </location>
</feature>
<dbReference type="InterPro" id="IPR002110">
    <property type="entry name" value="Ankyrin_rpt"/>
</dbReference>
<keyword evidence="1" id="KW-0040">ANK repeat</keyword>
<dbReference type="PANTHER" id="PTHR24118">
    <property type="entry name" value="POTE ANKYRIN DOMAIN"/>
    <property type="match status" value="1"/>
</dbReference>
<protein>
    <submittedName>
        <fullName evidence="2">Ankyrin repeat-containing domain superfamily</fullName>
    </submittedName>
</protein>
<evidence type="ECO:0000256" key="1">
    <source>
        <dbReference type="PROSITE-ProRule" id="PRU00023"/>
    </source>
</evidence>
<dbReference type="Proteomes" id="UP001056384">
    <property type="component" value="Chromosome 3"/>
</dbReference>
<dbReference type="SMART" id="SM00248">
    <property type="entry name" value="ANK"/>
    <property type="match status" value="2"/>
</dbReference>
<dbReference type="PROSITE" id="PS50088">
    <property type="entry name" value="ANK_REPEAT"/>
    <property type="match status" value="1"/>
</dbReference>
<dbReference type="AlphaFoldDB" id="A0A9Q9AKF6"/>
<evidence type="ECO:0000313" key="3">
    <source>
        <dbReference type="Proteomes" id="UP001056384"/>
    </source>
</evidence>
<dbReference type="Gene3D" id="1.25.40.20">
    <property type="entry name" value="Ankyrin repeat-containing domain"/>
    <property type="match status" value="1"/>
</dbReference>
<gene>
    <name evidence="2" type="ORF">Slin15195_G042780</name>
</gene>
<keyword evidence="3" id="KW-1185">Reference proteome</keyword>
<dbReference type="PANTHER" id="PTHR24118:SF99">
    <property type="entry name" value="POTE ANKYRIN DOMAIN FAMILY MEMBER 3C-RELATED"/>
    <property type="match status" value="1"/>
</dbReference>
<proteinExistence type="predicted"/>
<dbReference type="EMBL" id="CP099420">
    <property type="protein sequence ID" value="USW50959.1"/>
    <property type="molecule type" value="Genomic_DNA"/>
</dbReference>
<organism evidence="2 3">
    <name type="scientific">Septoria linicola</name>
    <dbReference type="NCBI Taxonomy" id="215465"/>
    <lineage>
        <taxon>Eukaryota</taxon>
        <taxon>Fungi</taxon>
        <taxon>Dikarya</taxon>
        <taxon>Ascomycota</taxon>
        <taxon>Pezizomycotina</taxon>
        <taxon>Dothideomycetes</taxon>
        <taxon>Dothideomycetidae</taxon>
        <taxon>Mycosphaerellales</taxon>
        <taxon>Mycosphaerellaceae</taxon>
        <taxon>Septoria</taxon>
    </lineage>
</organism>
<reference evidence="2" key="1">
    <citation type="submission" date="2022-06" db="EMBL/GenBank/DDBJ databases">
        <title>Complete genome sequences of two strains of the flax pathogen Septoria linicola.</title>
        <authorList>
            <person name="Lapalu N."/>
            <person name="Simon A."/>
            <person name="Demenou B."/>
            <person name="Paumier D."/>
            <person name="Guillot M.-P."/>
            <person name="Gout L."/>
            <person name="Valade R."/>
        </authorList>
    </citation>
    <scope>NUCLEOTIDE SEQUENCE</scope>
    <source>
        <strain evidence="2">SE15195</strain>
    </source>
</reference>
<name>A0A9Q9AKF6_9PEZI</name>
<dbReference type="SUPFAM" id="SSF48403">
    <property type="entry name" value="Ankyrin repeat"/>
    <property type="match status" value="1"/>
</dbReference>
<dbReference type="Pfam" id="PF12796">
    <property type="entry name" value="Ank_2"/>
    <property type="match status" value="1"/>
</dbReference>
<dbReference type="OrthoDB" id="539213at2759"/>
<sequence length="238" mass="26337">MQSIFPRDPRWWKKMLTQSVNLSSQKSTFAISPSPEIDSIVIPLSDPVIVSTPLEEESTLYDGPDRRALLQGHGINDMDGQQRTPLFYATDRALLAALVQHGASLEHRDALGRTPLMWYAKEGQHEMVDTLLDLGALADQVNTQHRRTALFYVSKAACVIALAGRGAANLAARDVHQLTPLMCHVAAVATRSQLPLWLVVQPLTMFTPRQTAPHFTTQEMQRAQDCSSSMAALLIIEI</sequence>